<dbReference type="EMBL" id="JAJSOJ010000073">
    <property type="protein sequence ID" value="MCE0745382.1"/>
    <property type="molecule type" value="Genomic_DNA"/>
</dbReference>
<comment type="caution">
    <text evidence="15">The sequence shown here is derived from an EMBL/GenBank/DDBJ whole genome shotgun (WGS) entry which is preliminary data.</text>
</comment>
<dbReference type="InterPro" id="IPR046887">
    <property type="entry name" value="RsmE_PUA-like"/>
</dbReference>
<evidence type="ECO:0000259" key="14">
    <source>
        <dbReference type="Pfam" id="PF20260"/>
    </source>
</evidence>
<keyword evidence="7 15" id="KW-0489">Methyltransferase</keyword>
<sequence length="331" mass="36169">MPGLFTLGRAIRQPGSSETTLARASWASGGFGLDRRTNPVETAPIDAGQTRRGQWCRANLTASWPPDCSEPERKRLSMSAHHTLPRLYLPTDVPLTGEIVIPMSPEQARYLGTVLRKGEGDAVRVFNARDGEWLARIASVRKDRGSFTITERLRSPVDERGCTLAFALLKRDATDLVIRMGTELGVSRFVPLITERTVGQRVNEGRLESIAIEAAEQCERLTIPQISTPVRLIDFLGAWPAEKRLFIAVERLESQAKTQKTGVELSANPFVGATDGDGILTGPEGGFSRGELDVTLARPFVTPITLGNRVLRAETAVAAALALFDSQLRNI</sequence>
<evidence type="ECO:0000256" key="3">
    <source>
        <dbReference type="ARBA" id="ARBA00012328"/>
    </source>
</evidence>
<evidence type="ECO:0000256" key="12">
    <source>
        <dbReference type="ARBA" id="ARBA00047944"/>
    </source>
</evidence>
<dbReference type="SUPFAM" id="SSF75217">
    <property type="entry name" value="alpha/beta knot"/>
    <property type="match status" value="1"/>
</dbReference>
<dbReference type="Gene3D" id="3.40.1280.10">
    <property type="match status" value="1"/>
</dbReference>
<dbReference type="InterPro" id="IPR015947">
    <property type="entry name" value="PUA-like_sf"/>
</dbReference>
<dbReference type="InterPro" id="IPR046886">
    <property type="entry name" value="RsmE_MTase_dom"/>
</dbReference>
<dbReference type="InterPro" id="IPR006700">
    <property type="entry name" value="RsmE"/>
</dbReference>
<dbReference type="NCBIfam" id="TIGR00046">
    <property type="entry name" value="RsmE family RNA methyltransferase"/>
    <property type="match status" value="1"/>
</dbReference>
<dbReference type="Proteomes" id="UP001521074">
    <property type="component" value="Unassembled WGS sequence"/>
</dbReference>
<comment type="similarity">
    <text evidence="2">Belongs to the RNA methyltransferase RsmE family.</text>
</comment>
<evidence type="ECO:0000256" key="11">
    <source>
        <dbReference type="ARBA" id="ARBA00033196"/>
    </source>
</evidence>
<evidence type="ECO:0000256" key="2">
    <source>
        <dbReference type="ARBA" id="ARBA00005528"/>
    </source>
</evidence>
<evidence type="ECO:0000256" key="5">
    <source>
        <dbReference type="ARBA" id="ARBA00022490"/>
    </source>
</evidence>
<dbReference type="Pfam" id="PF20260">
    <property type="entry name" value="PUA_4"/>
    <property type="match status" value="1"/>
</dbReference>
<keyword evidence="8 15" id="KW-0808">Transferase</keyword>
<keyword evidence="6" id="KW-0698">rRNA processing</keyword>
<evidence type="ECO:0000256" key="10">
    <source>
        <dbReference type="ARBA" id="ARBA00025699"/>
    </source>
</evidence>
<protein>
    <recommendedName>
        <fullName evidence="4">Ribosomal RNA small subunit methyltransferase E</fullName>
        <ecNumber evidence="3">2.1.1.193</ecNumber>
    </recommendedName>
    <alternativeName>
        <fullName evidence="11">16S rRNA m3U1498 methyltransferase</fullName>
    </alternativeName>
</protein>
<dbReference type="NCBIfam" id="NF008694">
    <property type="entry name" value="PRK11713.3-2"/>
    <property type="match status" value="1"/>
</dbReference>
<dbReference type="PANTHER" id="PTHR30027:SF3">
    <property type="entry name" value="16S RRNA (URACIL(1498)-N(3))-METHYLTRANSFERASE"/>
    <property type="match status" value="1"/>
</dbReference>
<dbReference type="InterPro" id="IPR029026">
    <property type="entry name" value="tRNA_m1G_MTases_N"/>
</dbReference>
<feature type="domain" description="Ribosomal RNA small subunit methyltransferase E methyltransferase" evidence="13">
    <location>
        <begin position="162"/>
        <end position="324"/>
    </location>
</feature>
<accession>A0ABS8VWN4</accession>
<dbReference type="Pfam" id="PF04452">
    <property type="entry name" value="Methyltrans_RNA"/>
    <property type="match status" value="1"/>
</dbReference>
<evidence type="ECO:0000259" key="13">
    <source>
        <dbReference type="Pfam" id="PF04452"/>
    </source>
</evidence>
<dbReference type="CDD" id="cd18084">
    <property type="entry name" value="RsmE-like"/>
    <property type="match status" value="1"/>
</dbReference>
<name>A0ABS8VWN4_9PROT</name>
<dbReference type="InterPro" id="IPR029028">
    <property type="entry name" value="Alpha/beta_knot_MTases"/>
</dbReference>
<gene>
    <name evidence="15" type="ORF">LWC05_16025</name>
</gene>
<comment type="catalytic activity">
    <reaction evidence="12">
        <text>uridine(1498) in 16S rRNA + S-adenosyl-L-methionine = N(3)-methyluridine(1498) in 16S rRNA + S-adenosyl-L-homocysteine + H(+)</text>
        <dbReference type="Rhea" id="RHEA:42920"/>
        <dbReference type="Rhea" id="RHEA-COMP:10283"/>
        <dbReference type="Rhea" id="RHEA-COMP:10284"/>
        <dbReference type="ChEBI" id="CHEBI:15378"/>
        <dbReference type="ChEBI" id="CHEBI:57856"/>
        <dbReference type="ChEBI" id="CHEBI:59789"/>
        <dbReference type="ChEBI" id="CHEBI:65315"/>
        <dbReference type="ChEBI" id="CHEBI:74502"/>
        <dbReference type="EC" id="2.1.1.193"/>
    </reaction>
</comment>
<dbReference type="Gene3D" id="2.40.240.20">
    <property type="entry name" value="Hypothetical PUA domain-like, domain 1"/>
    <property type="match status" value="1"/>
</dbReference>
<keyword evidence="5" id="KW-0963">Cytoplasm</keyword>
<keyword evidence="9" id="KW-0949">S-adenosyl-L-methionine</keyword>
<comment type="function">
    <text evidence="10">Specifically methylates the N3 position of the uracil ring of uridine 1498 (m3U1498) in 16S rRNA. Acts on the fully assembled 30S ribosomal subunit.</text>
</comment>
<dbReference type="GO" id="GO:0008168">
    <property type="term" value="F:methyltransferase activity"/>
    <property type="evidence" value="ECO:0007669"/>
    <property type="project" value="UniProtKB-KW"/>
</dbReference>
<evidence type="ECO:0000313" key="16">
    <source>
        <dbReference type="Proteomes" id="UP001521074"/>
    </source>
</evidence>
<reference evidence="15 16" key="1">
    <citation type="submission" date="2021-12" db="EMBL/GenBank/DDBJ databases">
        <title>Genome sequence of Acetobacter sicerae DmPark20a_162.</title>
        <authorList>
            <person name="Chaston J.M."/>
        </authorList>
    </citation>
    <scope>NUCLEOTIDE SEQUENCE [LARGE SCALE GENOMIC DNA]</scope>
    <source>
        <strain evidence="15 16">DmPark20a_162</strain>
    </source>
</reference>
<keyword evidence="16" id="KW-1185">Reference proteome</keyword>
<organism evidence="15 16">
    <name type="scientific">Acetobacter sicerae</name>
    <dbReference type="NCBI Taxonomy" id="85325"/>
    <lineage>
        <taxon>Bacteria</taxon>
        <taxon>Pseudomonadati</taxon>
        <taxon>Pseudomonadota</taxon>
        <taxon>Alphaproteobacteria</taxon>
        <taxon>Acetobacterales</taxon>
        <taxon>Acetobacteraceae</taxon>
        <taxon>Acetobacter</taxon>
    </lineage>
</organism>
<dbReference type="PANTHER" id="PTHR30027">
    <property type="entry name" value="RIBOSOMAL RNA SMALL SUBUNIT METHYLTRANSFERASE E"/>
    <property type="match status" value="1"/>
</dbReference>
<evidence type="ECO:0000256" key="4">
    <source>
        <dbReference type="ARBA" id="ARBA00013673"/>
    </source>
</evidence>
<comment type="subcellular location">
    <subcellularLocation>
        <location evidence="1">Cytoplasm</location>
    </subcellularLocation>
</comment>
<dbReference type="EC" id="2.1.1.193" evidence="3"/>
<evidence type="ECO:0000256" key="8">
    <source>
        <dbReference type="ARBA" id="ARBA00022679"/>
    </source>
</evidence>
<evidence type="ECO:0000256" key="9">
    <source>
        <dbReference type="ARBA" id="ARBA00022691"/>
    </source>
</evidence>
<evidence type="ECO:0000256" key="1">
    <source>
        <dbReference type="ARBA" id="ARBA00004496"/>
    </source>
</evidence>
<feature type="domain" description="Ribosomal RNA small subunit methyltransferase E PUA-like" evidence="14">
    <location>
        <begin position="106"/>
        <end position="146"/>
    </location>
</feature>
<dbReference type="GO" id="GO:0032259">
    <property type="term" value="P:methylation"/>
    <property type="evidence" value="ECO:0007669"/>
    <property type="project" value="UniProtKB-KW"/>
</dbReference>
<evidence type="ECO:0000313" key="15">
    <source>
        <dbReference type="EMBL" id="MCE0745382.1"/>
    </source>
</evidence>
<proteinExistence type="inferred from homology"/>
<evidence type="ECO:0000256" key="7">
    <source>
        <dbReference type="ARBA" id="ARBA00022603"/>
    </source>
</evidence>
<evidence type="ECO:0000256" key="6">
    <source>
        <dbReference type="ARBA" id="ARBA00022552"/>
    </source>
</evidence>
<dbReference type="NCBIfam" id="NF008696">
    <property type="entry name" value="PRK11713.3-5"/>
    <property type="match status" value="1"/>
</dbReference>
<dbReference type="SUPFAM" id="SSF88697">
    <property type="entry name" value="PUA domain-like"/>
    <property type="match status" value="1"/>
</dbReference>